<dbReference type="Proteomes" id="UP000587527">
    <property type="component" value="Unassembled WGS sequence"/>
</dbReference>
<dbReference type="PANTHER" id="PTHR10488">
    <property type="entry name" value="GLYCINE AMIDINOTRANSFERASE, MITOCHONDRIAL"/>
    <property type="match status" value="1"/>
</dbReference>
<organism evidence="3 4">
    <name type="scientific">Allocatelliglobosispora scoriae</name>
    <dbReference type="NCBI Taxonomy" id="643052"/>
    <lineage>
        <taxon>Bacteria</taxon>
        <taxon>Bacillati</taxon>
        <taxon>Actinomycetota</taxon>
        <taxon>Actinomycetes</taxon>
        <taxon>Micromonosporales</taxon>
        <taxon>Micromonosporaceae</taxon>
        <taxon>Allocatelliglobosispora</taxon>
    </lineage>
</organism>
<evidence type="ECO:0000313" key="4">
    <source>
        <dbReference type="Proteomes" id="UP000587527"/>
    </source>
</evidence>
<dbReference type="SUPFAM" id="SSF55909">
    <property type="entry name" value="Pentein"/>
    <property type="match status" value="1"/>
</dbReference>
<dbReference type="RefSeq" id="WP_184830740.1">
    <property type="nucleotide sequence ID" value="NZ_JACHMN010000001.1"/>
</dbReference>
<comment type="caution">
    <text evidence="3">The sequence shown here is derived from an EMBL/GenBank/DDBJ whole genome shotgun (WGS) entry which is preliminary data.</text>
</comment>
<evidence type="ECO:0000256" key="2">
    <source>
        <dbReference type="ARBA" id="ARBA00022679"/>
    </source>
</evidence>
<dbReference type="InterPro" id="IPR033195">
    <property type="entry name" value="AmidinoTrfase"/>
</dbReference>
<dbReference type="GO" id="GO:0016787">
    <property type="term" value="F:hydrolase activity"/>
    <property type="evidence" value="ECO:0007669"/>
    <property type="project" value="UniProtKB-KW"/>
</dbReference>
<dbReference type="Gene3D" id="3.75.10.10">
    <property type="entry name" value="L-arginine/glycine Amidinotransferase, Chain A"/>
    <property type="match status" value="1"/>
</dbReference>
<dbReference type="EMBL" id="JACHMN010000001">
    <property type="protein sequence ID" value="MBB5866728.1"/>
    <property type="molecule type" value="Genomic_DNA"/>
</dbReference>
<evidence type="ECO:0000313" key="3">
    <source>
        <dbReference type="EMBL" id="MBB5866728.1"/>
    </source>
</evidence>
<dbReference type="GO" id="GO:0015067">
    <property type="term" value="F:amidinotransferase activity"/>
    <property type="evidence" value="ECO:0007669"/>
    <property type="project" value="InterPro"/>
</dbReference>
<keyword evidence="3" id="KW-0378">Hydrolase</keyword>
<name>A0A841BHD3_9ACTN</name>
<keyword evidence="2" id="KW-0808">Transferase</keyword>
<dbReference type="AlphaFoldDB" id="A0A841BHD3"/>
<evidence type="ECO:0000256" key="1">
    <source>
        <dbReference type="ARBA" id="ARBA00006943"/>
    </source>
</evidence>
<gene>
    <name evidence="3" type="ORF">F4553_000107</name>
</gene>
<protein>
    <submittedName>
        <fullName evidence="3">N-dimethylarginine dimethylaminohydrolase</fullName>
    </submittedName>
</protein>
<dbReference type="PANTHER" id="PTHR10488:SF1">
    <property type="entry name" value="GLYCINE AMIDINOTRANSFERASE, MITOCHONDRIAL"/>
    <property type="match status" value="1"/>
</dbReference>
<sequence>MNSLYIDLNVLSVDTEQVLVNEQRTGLRRLLDAEGFTTIPVRHRHRRLFGGGFHCFILDTHRDGACDDYLS</sequence>
<keyword evidence="4" id="KW-1185">Reference proteome</keyword>
<proteinExistence type="inferred from homology"/>
<reference evidence="3 4" key="1">
    <citation type="submission" date="2020-08" db="EMBL/GenBank/DDBJ databases">
        <title>Sequencing the genomes of 1000 actinobacteria strains.</title>
        <authorList>
            <person name="Klenk H.-P."/>
        </authorList>
    </citation>
    <scope>NUCLEOTIDE SEQUENCE [LARGE SCALE GENOMIC DNA]</scope>
    <source>
        <strain evidence="3 4">DSM 45362</strain>
    </source>
</reference>
<accession>A0A841BHD3</accession>
<comment type="similarity">
    <text evidence="1">Belongs to the amidinotransferase family.</text>
</comment>